<reference evidence="3" key="2">
    <citation type="submission" date="2015-01" db="EMBL/GenBank/DDBJ databases">
        <title>Evolutionary Origins and Diversification of the Mycorrhizal Mutualists.</title>
        <authorList>
            <consortium name="DOE Joint Genome Institute"/>
            <consortium name="Mycorrhizal Genomics Consortium"/>
            <person name="Kohler A."/>
            <person name="Kuo A."/>
            <person name="Nagy L.G."/>
            <person name="Floudas D."/>
            <person name="Copeland A."/>
            <person name="Barry K.W."/>
            <person name="Cichocki N."/>
            <person name="Veneault-Fourrey C."/>
            <person name="LaButti K."/>
            <person name="Lindquist E.A."/>
            <person name="Lipzen A."/>
            <person name="Lundell T."/>
            <person name="Morin E."/>
            <person name="Murat C."/>
            <person name="Riley R."/>
            <person name="Ohm R."/>
            <person name="Sun H."/>
            <person name="Tunlid A."/>
            <person name="Henrissat B."/>
            <person name="Grigoriev I.V."/>
            <person name="Hibbett D.S."/>
            <person name="Martin F."/>
        </authorList>
    </citation>
    <scope>NUCLEOTIDE SEQUENCE [LARGE SCALE GENOMIC DNA]</scope>
    <source>
        <strain evidence="3">F 1598</strain>
    </source>
</reference>
<protein>
    <recommendedName>
        <fullName evidence="1">BTB domain-containing protein</fullName>
    </recommendedName>
</protein>
<dbReference type="AlphaFoldDB" id="A0A0C3F2H2"/>
<feature type="domain" description="BTB" evidence="1">
    <location>
        <begin position="27"/>
        <end position="86"/>
    </location>
</feature>
<evidence type="ECO:0000313" key="2">
    <source>
        <dbReference type="EMBL" id="KIM79010.1"/>
    </source>
</evidence>
<proteinExistence type="predicted"/>
<dbReference type="OrthoDB" id="3238622at2759"/>
<dbReference type="SUPFAM" id="SSF54695">
    <property type="entry name" value="POZ domain"/>
    <property type="match status" value="1"/>
</dbReference>
<name>A0A0C3F2H2_PILCF</name>
<dbReference type="PROSITE" id="PS50097">
    <property type="entry name" value="BTB"/>
    <property type="match status" value="1"/>
</dbReference>
<dbReference type="HOGENOM" id="CLU_052397_2_1_1"/>
<dbReference type="InterPro" id="IPR011333">
    <property type="entry name" value="SKP1/BTB/POZ_sf"/>
</dbReference>
<evidence type="ECO:0000313" key="3">
    <source>
        <dbReference type="Proteomes" id="UP000054166"/>
    </source>
</evidence>
<reference evidence="2 3" key="1">
    <citation type="submission" date="2014-04" db="EMBL/GenBank/DDBJ databases">
        <authorList>
            <consortium name="DOE Joint Genome Institute"/>
            <person name="Kuo A."/>
            <person name="Tarkka M."/>
            <person name="Buscot F."/>
            <person name="Kohler A."/>
            <person name="Nagy L.G."/>
            <person name="Floudas D."/>
            <person name="Copeland A."/>
            <person name="Barry K.W."/>
            <person name="Cichocki N."/>
            <person name="Veneault-Fourrey C."/>
            <person name="LaButti K."/>
            <person name="Lindquist E.A."/>
            <person name="Lipzen A."/>
            <person name="Lundell T."/>
            <person name="Morin E."/>
            <person name="Murat C."/>
            <person name="Sun H."/>
            <person name="Tunlid A."/>
            <person name="Henrissat B."/>
            <person name="Grigoriev I.V."/>
            <person name="Hibbett D.S."/>
            <person name="Martin F."/>
            <person name="Nordberg H.P."/>
            <person name="Cantor M.N."/>
            <person name="Hua S.X."/>
        </authorList>
    </citation>
    <scope>NUCLEOTIDE SEQUENCE [LARGE SCALE GENOMIC DNA]</scope>
    <source>
        <strain evidence="2 3">F 1598</strain>
    </source>
</reference>
<dbReference type="Pfam" id="PF00651">
    <property type="entry name" value="BTB"/>
    <property type="match status" value="1"/>
</dbReference>
<sequence>MHVQDMQSETNTHDPSLLHPLFSNPDGDVILGSKDGEVLFRTHTFVLKTTSGWFRTLFSLPQKCSPVVPDVIYMEEGAAILESLLSMACGLPIIPPTSYDAVDPLLFAAEKYDMQGPLSIIRMLVMTPPLLSQPLRLYAVACRFGWEAEAQYASTQTLSLDLHSELHRASLQSLSTPALLNLLQLHRDRREALRTRLDDPPFVGGGTAVCVACGWQIDYHTWRELKYKIILEMDVRPLGDTVVNTGLLEWPEAKACWSATCPNPDCDRVLYDKGETLRVIKECVEGLRKCI</sequence>
<evidence type="ECO:0000259" key="1">
    <source>
        <dbReference type="PROSITE" id="PS50097"/>
    </source>
</evidence>
<organism evidence="2 3">
    <name type="scientific">Piloderma croceum (strain F 1598)</name>
    <dbReference type="NCBI Taxonomy" id="765440"/>
    <lineage>
        <taxon>Eukaryota</taxon>
        <taxon>Fungi</taxon>
        <taxon>Dikarya</taxon>
        <taxon>Basidiomycota</taxon>
        <taxon>Agaricomycotina</taxon>
        <taxon>Agaricomycetes</taxon>
        <taxon>Agaricomycetidae</taxon>
        <taxon>Atheliales</taxon>
        <taxon>Atheliaceae</taxon>
        <taxon>Piloderma</taxon>
    </lineage>
</organism>
<dbReference type="Proteomes" id="UP000054166">
    <property type="component" value="Unassembled WGS sequence"/>
</dbReference>
<dbReference type="InParanoid" id="A0A0C3F2H2"/>
<dbReference type="EMBL" id="KN833012">
    <property type="protein sequence ID" value="KIM79010.1"/>
    <property type="molecule type" value="Genomic_DNA"/>
</dbReference>
<gene>
    <name evidence="2" type="ORF">PILCRDRAFT_10669</name>
</gene>
<dbReference type="InterPro" id="IPR000210">
    <property type="entry name" value="BTB/POZ_dom"/>
</dbReference>
<keyword evidence="3" id="KW-1185">Reference proteome</keyword>
<dbReference type="STRING" id="765440.A0A0C3F2H2"/>
<accession>A0A0C3F2H2</accession>